<dbReference type="Gene3D" id="2.20.110.10">
    <property type="entry name" value="Histone H3 K4-specific methyltransferase SET7/9 N-terminal domain"/>
    <property type="match status" value="4"/>
</dbReference>
<reference evidence="2 3" key="1">
    <citation type="submission" date="2016-11" db="EMBL/GenBank/DDBJ databases">
        <title>The macronuclear genome of Stentor coeruleus: a giant cell with tiny introns.</title>
        <authorList>
            <person name="Slabodnick M."/>
            <person name="Ruby J.G."/>
            <person name="Reiff S.B."/>
            <person name="Swart E.C."/>
            <person name="Gosai S."/>
            <person name="Prabakaran S."/>
            <person name="Witkowska E."/>
            <person name="Larue G.E."/>
            <person name="Fisher S."/>
            <person name="Freeman R.M."/>
            <person name="Gunawardena J."/>
            <person name="Chu W."/>
            <person name="Stover N.A."/>
            <person name="Gregory B.D."/>
            <person name="Nowacki M."/>
            <person name="Derisi J."/>
            <person name="Roy S.W."/>
            <person name="Marshall W.F."/>
            <person name="Sood P."/>
        </authorList>
    </citation>
    <scope>NUCLEOTIDE SEQUENCE [LARGE SCALE GENOMIC DNA]</scope>
    <source>
        <strain evidence="2">WM001</strain>
    </source>
</reference>
<keyword evidence="3" id="KW-1185">Reference proteome</keyword>
<evidence type="ECO:0000313" key="3">
    <source>
        <dbReference type="Proteomes" id="UP000187209"/>
    </source>
</evidence>
<evidence type="ECO:0000256" key="1">
    <source>
        <dbReference type="ARBA" id="ARBA00022737"/>
    </source>
</evidence>
<dbReference type="PANTHER" id="PTHR43215:SF14">
    <property type="entry name" value="RADIAL SPOKE HEAD 1 HOMOLOG"/>
    <property type="match status" value="1"/>
</dbReference>
<dbReference type="EMBL" id="MPUH01000168">
    <property type="protein sequence ID" value="OMJ87789.1"/>
    <property type="molecule type" value="Genomic_DNA"/>
</dbReference>
<dbReference type="InterPro" id="IPR003409">
    <property type="entry name" value="MORN"/>
</dbReference>
<dbReference type="PANTHER" id="PTHR43215">
    <property type="entry name" value="RADIAL SPOKE HEAD 1 HOMOLOG"/>
    <property type="match status" value="1"/>
</dbReference>
<dbReference type="Pfam" id="PF02493">
    <property type="entry name" value="MORN"/>
    <property type="match status" value="8"/>
</dbReference>
<evidence type="ECO:0000313" key="2">
    <source>
        <dbReference type="EMBL" id="OMJ87789.1"/>
    </source>
</evidence>
<proteinExistence type="predicted"/>
<gene>
    <name evidence="2" type="ORF">SteCoe_10436</name>
</gene>
<dbReference type="SMART" id="SM00698">
    <property type="entry name" value="MORN"/>
    <property type="match status" value="8"/>
</dbReference>
<organism evidence="2 3">
    <name type="scientific">Stentor coeruleus</name>
    <dbReference type="NCBI Taxonomy" id="5963"/>
    <lineage>
        <taxon>Eukaryota</taxon>
        <taxon>Sar</taxon>
        <taxon>Alveolata</taxon>
        <taxon>Ciliophora</taxon>
        <taxon>Postciliodesmatophora</taxon>
        <taxon>Heterotrichea</taxon>
        <taxon>Heterotrichida</taxon>
        <taxon>Stentoridae</taxon>
        <taxon>Stentor</taxon>
    </lineage>
</organism>
<dbReference type="AlphaFoldDB" id="A0A1R2CFJ3"/>
<accession>A0A1R2CFJ3</accession>
<name>A0A1R2CFJ3_9CILI</name>
<sequence length="531" mass="60247">MGDFEDKTGVYSGELKNGIPHGYGIKFYKSGLSYEGNWNNGAKHGRGEIKINGCSFDGEFIEGYMIDLYSQMPDEAIPQLLEMLNSSVNTVFNGEFYEEYPRIYFGKTELTFPKKNLIKIPKGFTSTTPTTIQINKEMNIEGIFDNGEPIGICKVYINGILEYEGEIKNGLYEGEGIIYNDQGIEYIGQFKRGKYEGKGTMIDDGTIITGDFKNGIPEGNVRMEMSDKIYEGSFHNSCPNGFGKLTTSNYTYEGEFLNTKFHGKGKKTCNSIIIEGTFKNGNIVNPCNVTVLGIGFYIGDYDEKLGFNGHGIIIDPNEFYSIEGDFNRMILNKKRAKIIFGEYSIEGKISEVSKWFQGFCRFTHFRLWIICISQHYNKFPYLTEASFLEYEKTLRTKNVSMFRKIKIPEGVYIGEICGENLHGKGRILFNNGEIYEGMLIMNKMHGQGSYFYYNHSVYTGGFVMNKKQGKGYLTLKDTSMYCGCWDDDFLEGVCIVKLNNQHVEIYFEKGKICGGIKLICKGFSAYGKIMT</sequence>
<dbReference type="Proteomes" id="UP000187209">
    <property type="component" value="Unassembled WGS sequence"/>
</dbReference>
<protein>
    <submittedName>
        <fullName evidence="2">Uncharacterized protein</fullName>
    </submittedName>
</protein>
<dbReference type="OrthoDB" id="437960at2759"/>
<keyword evidence="1" id="KW-0677">Repeat</keyword>
<dbReference type="SUPFAM" id="SSF82185">
    <property type="entry name" value="Histone H3 K4-specific methyltransferase SET7/9 N-terminal domain"/>
    <property type="match status" value="4"/>
</dbReference>
<comment type="caution">
    <text evidence="2">The sequence shown here is derived from an EMBL/GenBank/DDBJ whole genome shotgun (WGS) entry which is preliminary data.</text>
</comment>